<feature type="region of interest" description="Disordered" evidence="1">
    <location>
        <begin position="106"/>
        <end position="156"/>
    </location>
</feature>
<feature type="transmembrane region" description="Helical" evidence="2">
    <location>
        <begin position="73"/>
        <end position="94"/>
    </location>
</feature>
<dbReference type="RefSeq" id="WP_259541276.1">
    <property type="nucleotide sequence ID" value="NZ_JANLCJ010000010.1"/>
</dbReference>
<keyword evidence="2" id="KW-0472">Membrane</keyword>
<evidence type="ECO:0000313" key="3">
    <source>
        <dbReference type="EMBL" id="MCS5735923.1"/>
    </source>
</evidence>
<feature type="compositionally biased region" description="Low complexity" evidence="1">
    <location>
        <begin position="22"/>
        <end position="31"/>
    </location>
</feature>
<organism evidence="3 4">
    <name type="scientific">Herbiconiux daphne</name>
    <dbReference type="NCBI Taxonomy" id="2970914"/>
    <lineage>
        <taxon>Bacteria</taxon>
        <taxon>Bacillati</taxon>
        <taxon>Actinomycetota</taxon>
        <taxon>Actinomycetes</taxon>
        <taxon>Micrococcales</taxon>
        <taxon>Microbacteriaceae</taxon>
        <taxon>Herbiconiux</taxon>
    </lineage>
</organism>
<keyword evidence="2" id="KW-1133">Transmembrane helix</keyword>
<gene>
    <name evidence="3" type="ORF">N1032_19465</name>
</gene>
<feature type="compositionally biased region" description="Basic and acidic residues" evidence="1">
    <location>
        <begin position="32"/>
        <end position="43"/>
    </location>
</feature>
<evidence type="ECO:0000256" key="2">
    <source>
        <dbReference type="SAM" id="Phobius"/>
    </source>
</evidence>
<sequence length="279" mass="28511">MPPPPDDLPRHENDDGEKPDAGADAGAGAAAGRREHAPSHRAEQSAGTTAVTHRAGHEAAHRAPARDTRVMRLLLIVGIVLALGVVVALFFVGLRVGAGGTAIATSGASSAAIHPTDDAGETGSTGSDAAARATPTPTPATPTVSPPPSVPAAPGVHDWNELAGGECLTGYTSPWELQFTVVDCATEHAAQLVSRGAFAEDATAPYPGEPELVSRLNLLCTSPSVLDYAAAAQVPDVQWQAAYPADDAQWTSGDRSYFCFFSRPSGEPLGVSLAVPPTG</sequence>
<comment type="caution">
    <text evidence="3">The sequence shown here is derived from an EMBL/GenBank/DDBJ whole genome shotgun (WGS) entry which is preliminary data.</text>
</comment>
<dbReference type="Proteomes" id="UP001165586">
    <property type="component" value="Unassembled WGS sequence"/>
</dbReference>
<proteinExistence type="predicted"/>
<evidence type="ECO:0000313" key="4">
    <source>
        <dbReference type="Proteomes" id="UP001165586"/>
    </source>
</evidence>
<accession>A0ABT2H7S7</accession>
<protein>
    <submittedName>
        <fullName evidence="3">Septum formation family protein</fullName>
    </submittedName>
</protein>
<feature type="region of interest" description="Disordered" evidence="1">
    <location>
        <begin position="1"/>
        <end position="64"/>
    </location>
</feature>
<feature type="compositionally biased region" description="Basic and acidic residues" evidence="1">
    <location>
        <begin position="7"/>
        <end position="21"/>
    </location>
</feature>
<name>A0ABT2H7S7_9MICO</name>
<keyword evidence="2" id="KW-0812">Transmembrane</keyword>
<feature type="compositionally biased region" description="Basic and acidic residues" evidence="1">
    <location>
        <begin position="55"/>
        <end position="64"/>
    </location>
</feature>
<reference evidence="3" key="1">
    <citation type="submission" date="2022-08" db="EMBL/GenBank/DDBJ databases">
        <authorList>
            <person name="Deng Y."/>
            <person name="Han X.-F."/>
            <person name="Zhang Y.-Q."/>
        </authorList>
    </citation>
    <scope>NUCLEOTIDE SEQUENCE</scope>
    <source>
        <strain evidence="3">CPCC 203386</strain>
    </source>
</reference>
<feature type="compositionally biased region" description="Pro residues" evidence="1">
    <location>
        <begin position="136"/>
        <end position="151"/>
    </location>
</feature>
<dbReference type="EMBL" id="JANLCJ010000010">
    <property type="protein sequence ID" value="MCS5735923.1"/>
    <property type="molecule type" value="Genomic_DNA"/>
</dbReference>
<keyword evidence="4" id="KW-1185">Reference proteome</keyword>
<evidence type="ECO:0000256" key="1">
    <source>
        <dbReference type="SAM" id="MobiDB-lite"/>
    </source>
</evidence>